<dbReference type="EMBL" id="JABXYR010000002">
    <property type="protein sequence ID" value="NWO23407.1"/>
    <property type="molecule type" value="Genomic_DNA"/>
</dbReference>
<evidence type="ECO:0000313" key="7">
    <source>
        <dbReference type="EMBL" id="NWO23407.1"/>
    </source>
</evidence>
<keyword evidence="4 5" id="KW-0648">Protein biosynthesis</keyword>
<dbReference type="GO" id="GO:0000049">
    <property type="term" value="F:tRNA binding"/>
    <property type="evidence" value="ECO:0007669"/>
    <property type="project" value="UniProtKB-UniRule"/>
</dbReference>
<dbReference type="AlphaFoldDB" id="A0A7Y9B0Z4"/>
<comment type="caution">
    <text evidence="7">The sequence shown here is derived from an EMBL/GenBank/DDBJ whole genome shotgun (WGS) entry which is preliminary data.</text>
</comment>
<organism evidence="7 8">
    <name type="scientific">Mogibacterium timidum</name>
    <dbReference type="NCBI Taxonomy" id="35519"/>
    <lineage>
        <taxon>Bacteria</taxon>
        <taxon>Bacillati</taxon>
        <taxon>Bacillota</taxon>
        <taxon>Clostridia</taxon>
        <taxon>Peptostreptococcales</taxon>
        <taxon>Anaerovoracaceae</taxon>
        <taxon>Mogibacterium</taxon>
    </lineage>
</organism>
<dbReference type="GO" id="GO:1990112">
    <property type="term" value="C:RQC complex"/>
    <property type="evidence" value="ECO:0007669"/>
    <property type="project" value="TreeGrafter"/>
</dbReference>
<protein>
    <recommendedName>
        <fullName evidence="5">Rqc2 homolog RqcH</fullName>
        <shortName evidence="5">RqcH</shortName>
    </recommendedName>
</protein>
<dbReference type="Proteomes" id="UP000526307">
    <property type="component" value="Unassembled WGS sequence"/>
</dbReference>
<evidence type="ECO:0000256" key="3">
    <source>
        <dbReference type="ARBA" id="ARBA00022884"/>
    </source>
</evidence>
<name>A0A7Y9B0Z4_9FIRM</name>
<evidence type="ECO:0000256" key="2">
    <source>
        <dbReference type="ARBA" id="ARBA00022730"/>
    </source>
</evidence>
<dbReference type="FunFam" id="2.30.310.10:FF:000004">
    <property type="entry name" value="Fibronectin-binding protein A"/>
    <property type="match status" value="1"/>
</dbReference>
<keyword evidence="2 5" id="KW-0699">rRNA-binding</keyword>
<proteinExistence type="inferred from homology"/>
<dbReference type="PANTHER" id="PTHR15239">
    <property type="entry name" value="NUCLEAR EXPORT MEDIATOR FACTOR NEMF"/>
    <property type="match status" value="1"/>
</dbReference>
<reference evidence="7 8" key="1">
    <citation type="submission" date="2020-06" db="EMBL/GenBank/DDBJ databases">
        <title>Mogibacterium timidum strain W9173 genomic sequence.</title>
        <authorList>
            <person name="Wade W.G."/>
            <person name="Johnston C.D."/>
            <person name="Chen T."/>
            <person name="Dewhirst F.E."/>
        </authorList>
    </citation>
    <scope>NUCLEOTIDE SEQUENCE [LARGE SCALE GENOMIC DNA]</scope>
    <source>
        <strain evidence="7 8">W9173</strain>
    </source>
</reference>
<dbReference type="Pfam" id="PF05670">
    <property type="entry name" value="NFACT-R_1"/>
    <property type="match status" value="1"/>
</dbReference>
<feature type="domain" description="NFACT RNA-binding" evidence="6">
    <location>
        <begin position="454"/>
        <end position="548"/>
    </location>
</feature>
<evidence type="ECO:0000259" key="6">
    <source>
        <dbReference type="Pfam" id="PF05670"/>
    </source>
</evidence>
<comment type="function">
    <text evidence="5">Key component of the ribosome quality control system (RQC), a ribosome-associated complex that mediates the extraction of incompletely synthesized nascent chains from stalled ribosomes and their subsequent degradation. RqcH recruits Ala-charged tRNA, and with RqcP directs the elongation of stalled nascent chains on 50S ribosomal subunits, leading to non-templated C-terminal alanine extensions (Ala tail). The Ala tail promotes nascent chain degradation. May add between 1 and at least 8 Ala residues. Binds to stalled 50S ribosomal subunits.</text>
</comment>
<sequence>MSTGKEYELAFDGIITSAMATELANDITLGKIEKIYQPGGEDLLIQIHTRTGNVKLLASCGSQSARICLTESKYSNPMQPPNFCMLLRKHIQSGRITEVRQKGAERIVEIDIEAQTELGFTTSKRLIVEIMGKHSNIVLVDIDTGKIIDAIKRISIDINRYRQLLPGVTYVYPPAQDKTPYNEVTTADFTDSEGTVLSERLIMSRISGISPAIARELIAAVDPAERLREISEAAVSGSAAPVVYFNDDDTPREFHITELSEYEGLRKQTFSSLSSCVEFFYQHRAGTNIIKQKSVPLHKIAKSALDKALLKKKRLSEDLLRAEDSDKYRLYGELLTANLHLIKPGARSVEVVNYYDDSDITIPISEKLSGSKNAQHYFKKYSKARTALKEKAVQLEEVDSDITYLESVLQSIESAATENELEQIKDELIETGYIRFRTKPGYKRKHRKQVPPEFTLSDGHHVFVGRNNKENDQLTTKTASRTDVWFHTKDIPGSHVILVTEAGETLDDIPAETIYEAASIAAYHSKGKDSDNVPVDFTLIKYVKKPSGAKPGMVIFTHNATVYVKPQLPKAEK</sequence>
<dbReference type="GO" id="GO:0019843">
    <property type="term" value="F:rRNA binding"/>
    <property type="evidence" value="ECO:0007669"/>
    <property type="project" value="UniProtKB-UniRule"/>
</dbReference>
<dbReference type="HAMAP" id="MF_00844_B">
    <property type="entry name" value="RqcH_B"/>
    <property type="match status" value="1"/>
</dbReference>
<evidence type="ECO:0000256" key="5">
    <source>
        <dbReference type="HAMAP-Rule" id="MF_00844"/>
    </source>
</evidence>
<dbReference type="PANTHER" id="PTHR15239:SF6">
    <property type="entry name" value="RIBOSOME QUALITY CONTROL COMPLEX SUBUNIT NEMF"/>
    <property type="match status" value="1"/>
</dbReference>
<accession>A0A7Y9B0Z4</accession>
<dbReference type="GO" id="GO:0043023">
    <property type="term" value="F:ribosomal large subunit binding"/>
    <property type="evidence" value="ECO:0007669"/>
    <property type="project" value="UniProtKB-UniRule"/>
</dbReference>
<evidence type="ECO:0000313" key="8">
    <source>
        <dbReference type="Proteomes" id="UP000526307"/>
    </source>
</evidence>
<dbReference type="InterPro" id="IPR043682">
    <property type="entry name" value="RqcH_bacterial"/>
</dbReference>
<comment type="similarity">
    <text evidence="5">Belongs to the NEMF family.</text>
</comment>
<dbReference type="Gene3D" id="2.30.310.10">
    <property type="entry name" value="ibrinogen binding protein from staphylococcus aureus domain"/>
    <property type="match status" value="1"/>
</dbReference>
<comment type="subunit">
    <text evidence="5">Associates with stalled 50S ribosomal subunits. Binds to RqcP.</text>
</comment>
<dbReference type="InterPro" id="IPR051608">
    <property type="entry name" value="RQC_Subunit_NEMF"/>
</dbReference>
<evidence type="ECO:0000256" key="4">
    <source>
        <dbReference type="ARBA" id="ARBA00022917"/>
    </source>
</evidence>
<dbReference type="Pfam" id="PF05833">
    <property type="entry name" value="NFACT_N"/>
    <property type="match status" value="1"/>
</dbReference>
<gene>
    <name evidence="5" type="primary">rqcH</name>
    <name evidence="7" type="ORF">HW270_04915</name>
</gene>
<keyword evidence="3 5" id="KW-0694">RNA-binding</keyword>
<evidence type="ECO:0000256" key="1">
    <source>
        <dbReference type="ARBA" id="ARBA00022555"/>
    </source>
</evidence>
<dbReference type="RefSeq" id="WP_178978517.1">
    <property type="nucleotide sequence ID" value="NZ_JABXYR010000002.1"/>
</dbReference>
<dbReference type="GO" id="GO:0072344">
    <property type="term" value="P:rescue of stalled ribosome"/>
    <property type="evidence" value="ECO:0007669"/>
    <property type="project" value="UniProtKB-UniRule"/>
</dbReference>
<keyword evidence="8" id="KW-1185">Reference proteome</keyword>
<keyword evidence="1 5" id="KW-0820">tRNA-binding</keyword>
<dbReference type="InterPro" id="IPR008532">
    <property type="entry name" value="NFACT_RNA-bd"/>
</dbReference>